<proteinExistence type="predicted"/>
<evidence type="ECO:0000313" key="1">
    <source>
        <dbReference type="EMBL" id="KAJ7549192.1"/>
    </source>
</evidence>
<keyword evidence="2" id="KW-1185">Reference proteome</keyword>
<dbReference type="Proteomes" id="UP001162992">
    <property type="component" value="Chromosome 7"/>
</dbReference>
<name>A0ACC2D4L8_DIPCM</name>
<dbReference type="EMBL" id="CM055098">
    <property type="protein sequence ID" value="KAJ7549192.1"/>
    <property type="molecule type" value="Genomic_DNA"/>
</dbReference>
<evidence type="ECO:0000313" key="2">
    <source>
        <dbReference type="Proteomes" id="UP001162992"/>
    </source>
</evidence>
<protein>
    <submittedName>
        <fullName evidence="1">Uncharacterized protein</fullName>
    </submittedName>
</protein>
<organism evidence="1 2">
    <name type="scientific">Diphasiastrum complanatum</name>
    <name type="common">Issler's clubmoss</name>
    <name type="synonym">Lycopodium complanatum</name>
    <dbReference type="NCBI Taxonomy" id="34168"/>
    <lineage>
        <taxon>Eukaryota</taxon>
        <taxon>Viridiplantae</taxon>
        <taxon>Streptophyta</taxon>
        <taxon>Embryophyta</taxon>
        <taxon>Tracheophyta</taxon>
        <taxon>Lycopodiopsida</taxon>
        <taxon>Lycopodiales</taxon>
        <taxon>Lycopodiaceae</taxon>
        <taxon>Lycopodioideae</taxon>
        <taxon>Diphasiastrum</taxon>
    </lineage>
</organism>
<comment type="caution">
    <text evidence="1">The sequence shown here is derived from an EMBL/GenBank/DDBJ whole genome shotgun (WGS) entry which is preliminary data.</text>
</comment>
<accession>A0ACC2D4L8</accession>
<gene>
    <name evidence="1" type="ORF">O6H91_07G044900</name>
</gene>
<reference evidence="2" key="1">
    <citation type="journal article" date="2024" name="Proc. Natl. Acad. Sci. U.S.A.">
        <title>Extraordinary preservation of gene collinearity over three hundred million years revealed in homosporous lycophytes.</title>
        <authorList>
            <person name="Li C."/>
            <person name="Wickell D."/>
            <person name="Kuo L.Y."/>
            <person name="Chen X."/>
            <person name="Nie B."/>
            <person name="Liao X."/>
            <person name="Peng D."/>
            <person name="Ji J."/>
            <person name="Jenkins J."/>
            <person name="Williams M."/>
            <person name="Shu S."/>
            <person name="Plott C."/>
            <person name="Barry K."/>
            <person name="Rajasekar S."/>
            <person name="Grimwood J."/>
            <person name="Han X."/>
            <person name="Sun S."/>
            <person name="Hou Z."/>
            <person name="He W."/>
            <person name="Dai G."/>
            <person name="Sun C."/>
            <person name="Schmutz J."/>
            <person name="Leebens-Mack J.H."/>
            <person name="Li F.W."/>
            <person name="Wang L."/>
        </authorList>
    </citation>
    <scope>NUCLEOTIDE SEQUENCE [LARGE SCALE GENOMIC DNA]</scope>
    <source>
        <strain evidence="2">cv. PW_Plant_1</strain>
    </source>
</reference>
<sequence>MAGGGGNSSTRPLEFTPTYTVAAVCTFYVVSSLFAERGLHYLSKWLMKRKRKSLYEALEKIKEELMLLGFISLLLAVTADYISTICVQSSIYEKQPTACKPPYALAVMSSHSTGTQRTIHARKVLDDATDKGFLSSARHLSSEPVTISRTCPVGQEPFITFHGLEQLHRFIFVMASTHIFYSCLAIVLALVKVHKWSKWEEEARADTQENIAEFTRTITMKRQSTLVSYETSKPWSRNLFVVWVVCFFRQFGQGVTRSDYLALRMGFVSRHHTSSKYNFHEYMVRSMEDEFQEIVGVSFSLWIFVIAFMIFNIDGLHLYFWISFIPLAMILAVGMKLQHIIATLALENAGVRGQFVRPRDELFWFNKPELLLSLIHFISFQNAFEMATFLWAVWQFGFGSCFLRQRTFVYIRLVSGVAVQFFCSYSTLPLYALATQMGSNYKKAIFPETVVQSLHGWHKAAKKKIKHGCATNEDSSNKGLEGSVSNGEHKIEHLPTIADDMEQDIAELVGRSPANLQKSTPHLRAVSASPRELMESGTIQTPPLHNTNFSHNNS</sequence>